<gene>
    <name evidence="4" type="ORF">WH87_14660</name>
</gene>
<evidence type="ECO:0000256" key="1">
    <source>
        <dbReference type="ARBA" id="ARBA00006499"/>
    </source>
</evidence>
<dbReference type="InterPro" id="IPR003140">
    <property type="entry name" value="PLipase/COase/thioEstase"/>
</dbReference>
<dbReference type="STRING" id="1293439.WH87_14660"/>
<dbReference type="PANTHER" id="PTHR10655:SF17">
    <property type="entry name" value="LYSOPHOSPHOLIPASE-LIKE PROTEIN 1"/>
    <property type="match status" value="1"/>
</dbReference>
<organism evidence="4 5">
    <name type="scientific">Devosia epidermidihirudinis</name>
    <dbReference type="NCBI Taxonomy" id="1293439"/>
    <lineage>
        <taxon>Bacteria</taxon>
        <taxon>Pseudomonadati</taxon>
        <taxon>Pseudomonadota</taxon>
        <taxon>Alphaproteobacteria</taxon>
        <taxon>Hyphomicrobiales</taxon>
        <taxon>Devosiaceae</taxon>
        <taxon>Devosia</taxon>
    </lineage>
</organism>
<protein>
    <recommendedName>
        <fullName evidence="3">Phospholipase/carboxylesterase/thioesterase domain-containing protein</fullName>
    </recommendedName>
</protein>
<comment type="caution">
    <text evidence="4">The sequence shown here is derived from an EMBL/GenBank/DDBJ whole genome shotgun (WGS) entry which is preliminary data.</text>
</comment>
<keyword evidence="5" id="KW-1185">Reference proteome</keyword>
<keyword evidence="2" id="KW-0378">Hydrolase</keyword>
<sequence>MLPPKSGKPPTQAVVLLHGYGSDGNDLIGLAPYWQGTLPDALFVAPDGPTQCDGFASGYQWFEIDFAGDRLASRQTGVVNARPILTQFLSDMWAQTGITPENTILAGFSQGAMMALHVGLSLDTPLMGIIAFSGALLPPENFDAPDHKKTPVCLVHGDMDDVVAPELSAEAHDVLTKAGYDVKYHVSTGTSHSIAADGLTFATDFIAGLITK</sequence>
<name>A0A0F5Q5P1_9HYPH</name>
<feature type="domain" description="Phospholipase/carboxylesterase/thioesterase" evidence="3">
    <location>
        <begin position="6"/>
        <end position="207"/>
    </location>
</feature>
<evidence type="ECO:0000259" key="3">
    <source>
        <dbReference type="Pfam" id="PF02230"/>
    </source>
</evidence>
<accession>A0A0F5Q5P1</accession>
<dbReference type="EMBL" id="LANJ01000044">
    <property type="protein sequence ID" value="KKC35961.1"/>
    <property type="molecule type" value="Genomic_DNA"/>
</dbReference>
<evidence type="ECO:0000256" key="2">
    <source>
        <dbReference type="ARBA" id="ARBA00022801"/>
    </source>
</evidence>
<dbReference type="Gene3D" id="3.40.50.1820">
    <property type="entry name" value="alpha/beta hydrolase"/>
    <property type="match status" value="1"/>
</dbReference>
<evidence type="ECO:0000313" key="4">
    <source>
        <dbReference type="EMBL" id="KKC35961.1"/>
    </source>
</evidence>
<dbReference type="GO" id="GO:0016787">
    <property type="term" value="F:hydrolase activity"/>
    <property type="evidence" value="ECO:0007669"/>
    <property type="project" value="UniProtKB-KW"/>
</dbReference>
<evidence type="ECO:0000313" key="5">
    <source>
        <dbReference type="Proteomes" id="UP000033411"/>
    </source>
</evidence>
<dbReference type="SUPFAM" id="SSF53474">
    <property type="entry name" value="alpha/beta-Hydrolases"/>
    <property type="match status" value="1"/>
</dbReference>
<dbReference type="InterPro" id="IPR029058">
    <property type="entry name" value="AB_hydrolase_fold"/>
</dbReference>
<dbReference type="PATRIC" id="fig|1293439.3.peg.2988"/>
<dbReference type="Pfam" id="PF02230">
    <property type="entry name" value="Abhydrolase_2"/>
    <property type="match status" value="1"/>
</dbReference>
<dbReference type="Proteomes" id="UP000033411">
    <property type="component" value="Unassembled WGS sequence"/>
</dbReference>
<dbReference type="AlphaFoldDB" id="A0A0F5Q5P1"/>
<comment type="similarity">
    <text evidence="1">Belongs to the AB hydrolase superfamily. AB hydrolase 2 family.</text>
</comment>
<dbReference type="PANTHER" id="PTHR10655">
    <property type="entry name" value="LYSOPHOSPHOLIPASE-RELATED"/>
    <property type="match status" value="1"/>
</dbReference>
<proteinExistence type="inferred from homology"/>
<reference evidence="4 5" key="1">
    <citation type="submission" date="2015-03" db="EMBL/GenBank/DDBJ databases">
        <authorList>
            <person name="Lepp D."/>
            <person name="Hassan Y.I."/>
            <person name="Li X.-Z."/>
            <person name="Zhou T."/>
        </authorList>
    </citation>
    <scope>NUCLEOTIDE SEQUENCE [LARGE SCALE GENOMIC DNA]</scope>
    <source>
        <strain evidence="4 5">E84</strain>
    </source>
</reference>
<dbReference type="InterPro" id="IPR050565">
    <property type="entry name" value="LYPA1-2/EST-like"/>
</dbReference>